<feature type="transmembrane region" description="Helical" evidence="2">
    <location>
        <begin position="229"/>
        <end position="255"/>
    </location>
</feature>
<evidence type="ECO:0000256" key="2">
    <source>
        <dbReference type="SAM" id="Phobius"/>
    </source>
</evidence>
<accession>A0A8I6Z107</accession>
<dbReference type="SMR" id="A0A8I6Z107"/>
<feature type="transmembrane region" description="Helical" evidence="2">
    <location>
        <begin position="12"/>
        <end position="37"/>
    </location>
</feature>
<keyword evidence="2" id="KW-0472">Membrane</keyword>
<protein>
    <submittedName>
        <fullName evidence="3">Uncharacterized protein</fullName>
    </submittedName>
</protein>
<evidence type="ECO:0000256" key="1">
    <source>
        <dbReference type="SAM" id="MobiDB-lite"/>
    </source>
</evidence>
<evidence type="ECO:0000313" key="4">
    <source>
        <dbReference type="Proteomes" id="UP000011116"/>
    </source>
</evidence>
<reference evidence="3" key="3">
    <citation type="submission" date="2022-01" db="UniProtKB">
        <authorList>
            <consortium name="EnsemblPlants"/>
        </authorList>
    </citation>
    <scope>IDENTIFICATION</scope>
    <source>
        <strain evidence="3">subsp. vulgare</strain>
    </source>
</reference>
<dbReference type="Proteomes" id="UP000011116">
    <property type="component" value="Chromosome 7H"/>
</dbReference>
<feature type="region of interest" description="Disordered" evidence="1">
    <location>
        <begin position="40"/>
        <end position="59"/>
    </location>
</feature>
<feature type="transmembrane region" description="Helical" evidence="2">
    <location>
        <begin position="194"/>
        <end position="217"/>
    </location>
</feature>
<feature type="compositionally biased region" description="Low complexity" evidence="1">
    <location>
        <begin position="40"/>
        <end position="58"/>
    </location>
</feature>
<keyword evidence="4" id="KW-1185">Reference proteome</keyword>
<proteinExistence type="predicted"/>
<keyword evidence="2" id="KW-0812">Transmembrane</keyword>
<feature type="transmembrane region" description="Helical" evidence="2">
    <location>
        <begin position="72"/>
        <end position="90"/>
    </location>
</feature>
<organism evidence="3 4">
    <name type="scientific">Hordeum vulgare subsp. vulgare</name>
    <name type="common">Domesticated barley</name>
    <dbReference type="NCBI Taxonomy" id="112509"/>
    <lineage>
        <taxon>Eukaryota</taxon>
        <taxon>Viridiplantae</taxon>
        <taxon>Streptophyta</taxon>
        <taxon>Embryophyta</taxon>
        <taxon>Tracheophyta</taxon>
        <taxon>Spermatophyta</taxon>
        <taxon>Magnoliopsida</taxon>
        <taxon>Liliopsida</taxon>
        <taxon>Poales</taxon>
        <taxon>Poaceae</taxon>
        <taxon>BOP clade</taxon>
        <taxon>Pooideae</taxon>
        <taxon>Triticodae</taxon>
        <taxon>Triticeae</taxon>
        <taxon>Hordeinae</taxon>
        <taxon>Hordeum</taxon>
    </lineage>
</organism>
<sequence length="260" mass="28452">MANTIRHVFLQAVEAFCWFIGTFLSMIVLVLALIIFASTHTPSGSSSTPSPTPTSDHSTCNENKLHDAISVYMSYVVFAMTIAILLMAFVRKVADAAAKDHERVAGWEDSAYKAAFDAAEVAFVALRDAEKEVKLLKETARLSPAVGVVEGDPALVEARKKVVERAQEWGIAAVRAERLKPKEGIARLDKRWRIAARSAFFTAVCAHYIGSVCAGYASYCYLKIETKCVISSLTIFLFVLVGVVSTTIHSLLLWLSSTQN</sequence>
<name>A0A8I6Z107_HORVV</name>
<reference evidence="4" key="1">
    <citation type="journal article" date="2012" name="Nature">
        <title>A physical, genetic and functional sequence assembly of the barley genome.</title>
        <authorList>
            <consortium name="The International Barley Genome Sequencing Consortium"/>
            <person name="Mayer K.F."/>
            <person name="Waugh R."/>
            <person name="Brown J.W."/>
            <person name="Schulman A."/>
            <person name="Langridge P."/>
            <person name="Platzer M."/>
            <person name="Fincher G.B."/>
            <person name="Muehlbauer G.J."/>
            <person name="Sato K."/>
            <person name="Close T.J."/>
            <person name="Wise R.P."/>
            <person name="Stein N."/>
        </authorList>
    </citation>
    <scope>NUCLEOTIDE SEQUENCE [LARGE SCALE GENOMIC DNA]</scope>
    <source>
        <strain evidence="4">cv. Morex</strain>
    </source>
</reference>
<dbReference type="Gramene" id="HORVU.MOREX.r2.7HG0619000.1">
    <property type="protein sequence ID" value="HORVU.MOREX.r2.7HG0619000.1.CDS.1"/>
    <property type="gene ID" value="HORVU.MOREX.r2.7HG0619000"/>
</dbReference>
<keyword evidence="2" id="KW-1133">Transmembrane helix</keyword>
<evidence type="ECO:0000313" key="3">
    <source>
        <dbReference type="EnsemblPlants" id="HORVU.MOREX.r3.7HG0746310.1.CDS1"/>
    </source>
</evidence>
<dbReference type="AlphaFoldDB" id="A0A8I6Z107"/>
<dbReference type="Gramene" id="HORVU.MOREX.r3.7HG0746310.1">
    <property type="protein sequence ID" value="HORVU.MOREX.r3.7HG0746310.1.CDS1"/>
    <property type="gene ID" value="HORVU.MOREX.r3.7HG0746310"/>
</dbReference>
<dbReference type="EnsemblPlants" id="HORVU.MOREX.r3.7HG0746310.1">
    <property type="protein sequence ID" value="HORVU.MOREX.r3.7HG0746310.1.CDS1"/>
    <property type="gene ID" value="HORVU.MOREX.r3.7HG0746310"/>
</dbReference>
<reference evidence="3" key="2">
    <citation type="submission" date="2020-10" db="EMBL/GenBank/DDBJ databases">
        <authorList>
            <person name="Scholz U."/>
            <person name="Mascher M."/>
            <person name="Fiebig A."/>
        </authorList>
    </citation>
    <scope>NUCLEOTIDE SEQUENCE [LARGE SCALE GENOMIC DNA]</scope>
    <source>
        <strain evidence="3">cv. Morex</strain>
    </source>
</reference>